<keyword evidence="1" id="KW-0812">Transmembrane</keyword>
<accession>A0A2P2MYB3</accession>
<feature type="transmembrane region" description="Helical" evidence="1">
    <location>
        <begin position="21"/>
        <end position="42"/>
    </location>
</feature>
<evidence type="ECO:0000256" key="1">
    <source>
        <dbReference type="SAM" id="Phobius"/>
    </source>
</evidence>
<evidence type="ECO:0000313" key="2">
    <source>
        <dbReference type="EMBL" id="MBX35194.1"/>
    </source>
</evidence>
<reference evidence="2" key="1">
    <citation type="submission" date="2018-02" db="EMBL/GenBank/DDBJ databases">
        <title>Rhizophora mucronata_Transcriptome.</title>
        <authorList>
            <person name="Meera S.P."/>
            <person name="Sreeshan A."/>
            <person name="Augustine A."/>
        </authorList>
    </citation>
    <scope>NUCLEOTIDE SEQUENCE</scope>
    <source>
        <tissue evidence="2">Leaf</tissue>
    </source>
</reference>
<dbReference type="AlphaFoldDB" id="A0A2P2MYB3"/>
<organism evidence="2">
    <name type="scientific">Rhizophora mucronata</name>
    <name type="common">Asiatic mangrove</name>
    <dbReference type="NCBI Taxonomy" id="61149"/>
    <lineage>
        <taxon>Eukaryota</taxon>
        <taxon>Viridiplantae</taxon>
        <taxon>Streptophyta</taxon>
        <taxon>Embryophyta</taxon>
        <taxon>Tracheophyta</taxon>
        <taxon>Spermatophyta</taxon>
        <taxon>Magnoliopsida</taxon>
        <taxon>eudicotyledons</taxon>
        <taxon>Gunneridae</taxon>
        <taxon>Pentapetalae</taxon>
        <taxon>rosids</taxon>
        <taxon>fabids</taxon>
        <taxon>Malpighiales</taxon>
        <taxon>Rhizophoraceae</taxon>
        <taxon>Rhizophora</taxon>
    </lineage>
</organism>
<keyword evidence="1" id="KW-0472">Membrane</keyword>
<proteinExistence type="predicted"/>
<dbReference type="EMBL" id="GGEC01054710">
    <property type="protein sequence ID" value="MBX35194.1"/>
    <property type="molecule type" value="Transcribed_RNA"/>
</dbReference>
<protein>
    <submittedName>
        <fullName evidence="2">Uncharacterized protein</fullName>
    </submittedName>
</protein>
<keyword evidence="1" id="KW-1133">Transmembrane helix</keyword>
<name>A0A2P2MYB3_RHIMU</name>
<sequence>MMHFQQKHIFSFYHHDLSILILEYFNFDVSLIAFGPHLLLLFPMSEQATMPCSKTHV</sequence>